<feature type="transmembrane region" description="Helical" evidence="1">
    <location>
        <begin position="43"/>
        <end position="64"/>
    </location>
</feature>
<dbReference type="AlphaFoldDB" id="D9Q1U5"/>
<gene>
    <name evidence="2" type="ordered locus">ASAC_0877</name>
</gene>
<feature type="transmembrane region" description="Helical" evidence="1">
    <location>
        <begin position="273"/>
        <end position="297"/>
    </location>
</feature>
<dbReference type="Proteomes" id="UP000000346">
    <property type="component" value="Chromosome"/>
</dbReference>
<dbReference type="EMBL" id="CP001742">
    <property type="protein sequence ID" value="ADL19283.1"/>
    <property type="molecule type" value="Genomic_DNA"/>
</dbReference>
<keyword evidence="1" id="KW-0472">Membrane</keyword>
<evidence type="ECO:0000313" key="3">
    <source>
        <dbReference type="Proteomes" id="UP000000346"/>
    </source>
</evidence>
<keyword evidence="1" id="KW-1133">Transmembrane helix</keyword>
<dbReference type="HOGENOM" id="CLU_632542_0_0_2"/>
<feature type="transmembrane region" description="Helical" evidence="1">
    <location>
        <begin position="187"/>
        <end position="208"/>
    </location>
</feature>
<feature type="transmembrane region" description="Helical" evidence="1">
    <location>
        <begin position="85"/>
        <end position="110"/>
    </location>
</feature>
<dbReference type="STRING" id="666510.ASAC_0877"/>
<feature type="transmembrane region" description="Helical" evidence="1">
    <location>
        <begin position="130"/>
        <end position="150"/>
    </location>
</feature>
<evidence type="ECO:0000256" key="1">
    <source>
        <dbReference type="SAM" id="Phobius"/>
    </source>
</evidence>
<dbReference type="KEGG" id="asc:ASAC_0877"/>
<dbReference type="OrthoDB" id="34736at2157"/>
<evidence type="ECO:0000313" key="2">
    <source>
        <dbReference type="EMBL" id="ADL19283.1"/>
    </source>
</evidence>
<feature type="transmembrane region" description="Helical" evidence="1">
    <location>
        <begin position="336"/>
        <end position="361"/>
    </location>
</feature>
<feature type="transmembrane region" description="Helical" evidence="1">
    <location>
        <begin position="220"/>
        <end position="239"/>
    </location>
</feature>
<dbReference type="RefSeq" id="WP_013266795.1">
    <property type="nucleotide sequence ID" value="NC_014374.1"/>
</dbReference>
<keyword evidence="3" id="KW-1185">Reference proteome</keyword>
<accession>D9Q1U5</accession>
<dbReference type="InParanoid" id="D9Q1U5"/>
<protein>
    <submittedName>
        <fullName evidence="2">Amino acid permease</fullName>
    </submittedName>
</protein>
<dbReference type="GeneID" id="9499113"/>
<name>D9Q1U5_ACIS3</name>
<proteinExistence type="predicted"/>
<feature type="transmembrane region" description="Helical" evidence="1">
    <location>
        <begin position="398"/>
        <end position="421"/>
    </location>
</feature>
<feature type="transmembrane region" description="Helical" evidence="1">
    <location>
        <begin position="309"/>
        <end position="330"/>
    </location>
</feature>
<feature type="transmembrane region" description="Helical" evidence="1">
    <location>
        <begin position="373"/>
        <end position="392"/>
    </location>
</feature>
<dbReference type="Gene3D" id="1.20.1740.10">
    <property type="entry name" value="Amino acid/polyamine transporter I"/>
    <property type="match status" value="1"/>
</dbReference>
<feature type="transmembrane region" description="Helical" evidence="1">
    <location>
        <begin position="12"/>
        <end position="37"/>
    </location>
</feature>
<keyword evidence="1" id="KW-0812">Transmembrane</keyword>
<organism evidence="2 3">
    <name type="scientific">Acidilobus saccharovorans (strain DSM 16705 / JCM 18335 / VKM B-2471 / 345-15)</name>
    <dbReference type="NCBI Taxonomy" id="666510"/>
    <lineage>
        <taxon>Archaea</taxon>
        <taxon>Thermoproteota</taxon>
        <taxon>Thermoprotei</taxon>
        <taxon>Acidilobales</taxon>
        <taxon>Acidilobaceae</taxon>
        <taxon>Acidilobus</taxon>
    </lineage>
</organism>
<feature type="transmembrane region" description="Helical" evidence="1">
    <location>
        <begin position="157"/>
        <end position="175"/>
    </location>
</feature>
<reference evidence="2 3" key="1">
    <citation type="journal article" date="2010" name="Appl. Environ. Microbiol.">
        <title>The genome sequence of the crenarchaeon Acidilobus saccharovorans supports a new order, Acidilobales, and suggests an important ecological role in terrestrial acidic hot springs.</title>
        <authorList>
            <person name="Mardanov A.V."/>
            <person name="Svetlitchnyi V.A."/>
            <person name="Beletsky A.V."/>
            <person name="Prokofeva M.I."/>
            <person name="Bonch-Osmolovskaya E.A."/>
            <person name="Ravin N.V."/>
            <person name="Skryabin K.G."/>
        </authorList>
    </citation>
    <scope>NUCLEOTIDE SEQUENCE [LARGE SCALE GENOMIC DNA]</scope>
    <source>
        <strain evidence="3">DSM 16705 / JCM 18335 / VKM B-2471 / 345-15</strain>
    </source>
</reference>
<sequence>MKELRKSSVPGYMIFAQSLSSIAPLSSTAALLTIVMAQSLASAPLATILGVAMYGIWVAIGYSYSKVIASYGGTYEFARRSAGEGIARAVGWTYWLSYTVYISAISSYFAGAMLPVLLPASRPLTELAAILVPLAVAGLAVTGTTAPLGITLFTSAAEVVVIVLLGALVLMRTGLRPPSLSVAPQDLFAGSMAAAFTVAGGGASFFMGYEARRGSRDVSLSFLAAFLVGAATISFAAYYEVAAAGFTDLGVSSLLAETQYPGLWVAERFVGGWFPYLYVALTLSSLFGTLVAAFMAVQRLTYALTGIRVDRSAMLVLAVVVGVNLVGAVAGVLNVYFYSVIVSLTALFTSHSAISLLYAAFSRRYLRSAAKGLPLAVGGAALMIAGLYYEVISQGLRAALVGVLPTVCVAAAAGLGGAAAFRALYRRSPPSQAQLSS</sequence>
<dbReference type="eggNOG" id="arCOG03649">
    <property type="taxonomic scope" value="Archaea"/>
</dbReference>